<name>H0UJD2_9BACT</name>
<dbReference type="NCBIfam" id="TIGR00401">
    <property type="entry name" value="msrA"/>
    <property type="match status" value="1"/>
</dbReference>
<evidence type="ECO:0000256" key="9">
    <source>
        <dbReference type="HAMAP-Rule" id="MF_01400"/>
    </source>
</evidence>
<dbReference type="Proteomes" id="UP000003806">
    <property type="component" value="Chromosome"/>
</dbReference>
<dbReference type="eggNOG" id="COG0229">
    <property type="taxonomic scope" value="Bacteria"/>
</dbReference>
<feature type="active site" evidence="10">
    <location>
        <position position="33"/>
    </location>
</feature>
<comment type="similarity">
    <text evidence="1">In the C-terminal section; belongs to the MsrB Met sulfoxide reductase family.</text>
</comment>
<dbReference type="EMBL" id="CM001376">
    <property type="protein sequence ID" value="EHM13899.1"/>
    <property type="molecule type" value="Genomic_DNA"/>
</dbReference>
<evidence type="ECO:0000256" key="10">
    <source>
        <dbReference type="HAMAP-Rule" id="MF_01401"/>
    </source>
</evidence>
<protein>
    <recommendedName>
        <fullName evidence="9 10">Multifunctional fusion protein</fullName>
    </recommendedName>
    <domain>
        <recommendedName>
            <fullName evidence="10">Peptide methionine sulfoxide reductase MsrA</fullName>
            <shortName evidence="10">Protein-methionine-S-oxide reductase</shortName>
            <ecNumber evidence="10">1.8.4.11</ecNumber>
        </recommendedName>
        <alternativeName>
            <fullName evidence="10">Peptide-methionine (S)-S-oxide reductase</fullName>
            <shortName evidence="10">Peptide Met(O) reductase</shortName>
        </alternativeName>
    </domain>
    <domain>
        <recommendedName>
            <fullName evidence="9">Peptide methionine sulfoxide reductase MsrB</fullName>
            <ecNumber evidence="9">1.8.4.12</ecNumber>
        </recommendedName>
        <alternativeName>
            <fullName evidence="9">Peptide-methionine (R)-S-oxide reductase</fullName>
        </alternativeName>
    </domain>
</protein>
<dbReference type="SUPFAM" id="SSF55068">
    <property type="entry name" value="Peptide methionine sulfoxide reductase"/>
    <property type="match status" value="1"/>
</dbReference>
<dbReference type="STRING" id="885272.JonanDRAFT_1540"/>
<gene>
    <name evidence="10" type="primary">msrA</name>
    <name evidence="9" type="synonym">msrB</name>
    <name evidence="13" type="ORF">JonanDRAFT_1540</name>
</gene>
<organism evidence="13 14">
    <name type="scientific">Jonquetella anthropi DSM 22815</name>
    <dbReference type="NCBI Taxonomy" id="885272"/>
    <lineage>
        <taxon>Bacteria</taxon>
        <taxon>Thermotogati</taxon>
        <taxon>Synergistota</taxon>
        <taxon>Synergistia</taxon>
        <taxon>Synergistales</taxon>
        <taxon>Dethiosulfovibrionaceae</taxon>
        <taxon>Jonquetella</taxon>
    </lineage>
</organism>
<evidence type="ECO:0000256" key="8">
    <source>
        <dbReference type="ARBA" id="ARBA00048782"/>
    </source>
</evidence>
<proteinExistence type="inferred from homology"/>
<dbReference type="PANTHER" id="PTHR10173:SF59">
    <property type="entry name" value="PEPTIDE METHIONINE SULFOXIDE REDUCTASE MSRA_MSRB"/>
    <property type="match status" value="1"/>
</dbReference>
<dbReference type="GO" id="GO:0006979">
    <property type="term" value="P:response to oxidative stress"/>
    <property type="evidence" value="ECO:0007669"/>
    <property type="project" value="InterPro"/>
</dbReference>
<keyword evidence="4" id="KW-0511">Multifunctional enzyme</keyword>
<dbReference type="Gene3D" id="2.170.150.20">
    <property type="entry name" value="Peptide methionine sulfoxide reductase"/>
    <property type="match status" value="1"/>
</dbReference>
<keyword evidence="3 9" id="KW-0560">Oxidoreductase</keyword>
<evidence type="ECO:0000259" key="12">
    <source>
        <dbReference type="PROSITE" id="PS51790"/>
    </source>
</evidence>
<dbReference type="AlphaFoldDB" id="H0UJD2"/>
<dbReference type="Gene3D" id="3.30.1060.10">
    <property type="entry name" value="Peptide methionine sulphoxide reductase MsrA"/>
    <property type="match status" value="1"/>
</dbReference>
<dbReference type="InterPro" id="IPR011057">
    <property type="entry name" value="Mss4-like_sf"/>
</dbReference>
<comment type="caution">
    <text evidence="9">Lacks conserved residue(s) required for the propagation of feature annotation.</text>
</comment>
<comment type="catalytic activity">
    <reaction evidence="6 10">
        <text>L-methionyl-[protein] + [thioredoxin]-disulfide + H2O = L-methionyl-(S)-S-oxide-[protein] + [thioredoxin]-dithiol</text>
        <dbReference type="Rhea" id="RHEA:14217"/>
        <dbReference type="Rhea" id="RHEA-COMP:10698"/>
        <dbReference type="Rhea" id="RHEA-COMP:10700"/>
        <dbReference type="Rhea" id="RHEA-COMP:12313"/>
        <dbReference type="Rhea" id="RHEA-COMP:12315"/>
        <dbReference type="ChEBI" id="CHEBI:15377"/>
        <dbReference type="ChEBI" id="CHEBI:16044"/>
        <dbReference type="ChEBI" id="CHEBI:29950"/>
        <dbReference type="ChEBI" id="CHEBI:44120"/>
        <dbReference type="ChEBI" id="CHEBI:50058"/>
        <dbReference type="EC" id="1.8.4.11"/>
    </reaction>
</comment>
<dbReference type="GO" id="GO:0033744">
    <property type="term" value="F:L-methionine:thioredoxin-disulfide S-oxidoreductase activity"/>
    <property type="evidence" value="ECO:0007669"/>
    <property type="project" value="RHEA"/>
</dbReference>
<dbReference type="InterPro" id="IPR036509">
    <property type="entry name" value="Met_Sox_Rdtase_MsrA_sf"/>
</dbReference>
<accession>H0UJD2</accession>
<dbReference type="PROSITE" id="PS51790">
    <property type="entry name" value="MSRB"/>
    <property type="match status" value="1"/>
</dbReference>
<dbReference type="Pfam" id="PF01625">
    <property type="entry name" value="PMSR"/>
    <property type="match status" value="1"/>
</dbReference>
<comment type="function">
    <text evidence="5 10">Has an important function as a repair enzyme for proteins that have been inactivated by oxidation. Catalyzes the reversible oxidation-reduction of methionine sulfoxide in proteins to methionine.</text>
</comment>
<dbReference type="PANTHER" id="PTHR10173">
    <property type="entry name" value="METHIONINE SULFOXIDE REDUCTASE"/>
    <property type="match status" value="1"/>
</dbReference>
<feature type="domain" description="MsrB" evidence="12">
    <location>
        <begin position="200"/>
        <end position="323"/>
    </location>
</feature>
<dbReference type="Pfam" id="PF01641">
    <property type="entry name" value="SelR"/>
    <property type="match status" value="1"/>
</dbReference>
<dbReference type="HOGENOM" id="CLU_031040_1_0_0"/>
<dbReference type="GO" id="GO:0033743">
    <property type="term" value="F:peptide-methionine (R)-S-oxide reductase activity"/>
    <property type="evidence" value="ECO:0007669"/>
    <property type="project" value="UniProtKB-UniRule"/>
</dbReference>
<dbReference type="InterPro" id="IPR002579">
    <property type="entry name" value="Met_Sox_Rdtase_MsrB_dom"/>
</dbReference>
<feature type="active site" description="Nucleophile" evidence="9">
    <location>
        <position position="312"/>
    </location>
</feature>
<dbReference type="SUPFAM" id="SSF51316">
    <property type="entry name" value="Mss4-like"/>
    <property type="match status" value="1"/>
</dbReference>
<comment type="similarity">
    <text evidence="9">Belongs to the MsrB Met sulfoxide reductase family.</text>
</comment>
<reference evidence="13 14" key="1">
    <citation type="submission" date="2011-11" db="EMBL/GenBank/DDBJ databases">
        <title>The Noncontiguous Finished genome of Jonquetella anthropi DSM 22815.</title>
        <authorList>
            <consortium name="US DOE Joint Genome Institute (JGI-PGF)"/>
            <person name="Lucas S."/>
            <person name="Copeland A."/>
            <person name="Lapidus A."/>
            <person name="Glavina del Rio T."/>
            <person name="Dalin E."/>
            <person name="Tice H."/>
            <person name="Bruce D."/>
            <person name="Goodwin L."/>
            <person name="Pitluck S."/>
            <person name="Peters L."/>
            <person name="Mikhailova N."/>
            <person name="Held B."/>
            <person name="Kyrpides N."/>
            <person name="Mavromatis K."/>
            <person name="Ivanova N."/>
            <person name="Markowitz V."/>
            <person name="Cheng J.-F."/>
            <person name="Hugenholtz P."/>
            <person name="Woyke T."/>
            <person name="Wu D."/>
            <person name="Gronow S."/>
            <person name="Wellnitz S."/>
            <person name="Brambilla E."/>
            <person name="Klenk H.-P."/>
            <person name="Eisen J.A."/>
        </authorList>
    </citation>
    <scope>NUCLEOTIDE SEQUENCE [LARGE SCALE GENOMIC DNA]</scope>
    <source>
        <strain evidence="13 14">DSM 22815</strain>
    </source>
</reference>
<dbReference type="HAMAP" id="MF_01401">
    <property type="entry name" value="MsrA"/>
    <property type="match status" value="1"/>
</dbReference>
<dbReference type="GO" id="GO:0030091">
    <property type="term" value="P:protein repair"/>
    <property type="evidence" value="ECO:0007669"/>
    <property type="project" value="InterPro"/>
</dbReference>
<dbReference type="GO" id="GO:0008113">
    <property type="term" value="F:peptide-methionine (S)-S-oxide reductase activity"/>
    <property type="evidence" value="ECO:0007669"/>
    <property type="project" value="UniProtKB-UniRule"/>
</dbReference>
<keyword evidence="14" id="KW-1185">Reference proteome</keyword>
<evidence type="ECO:0000256" key="2">
    <source>
        <dbReference type="ARBA" id="ARBA00011017"/>
    </source>
</evidence>
<dbReference type="InterPro" id="IPR002569">
    <property type="entry name" value="Met_Sox_Rdtase_MsrA_dom"/>
</dbReference>
<comment type="similarity">
    <text evidence="2">In the N-terminal section; belongs to the MsrA Met sulfoxide reductase family.</text>
</comment>
<dbReference type="EC" id="1.8.4.11" evidence="10"/>
<evidence type="ECO:0000256" key="3">
    <source>
        <dbReference type="ARBA" id="ARBA00023002"/>
    </source>
</evidence>
<dbReference type="FunFam" id="2.170.150.20:FF:000003">
    <property type="entry name" value="Peptide methionine sulfoxide reductase MsrB"/>
    <property type="match status" value="1"/>
</dbReference>
<keyword evidence="11" id="KW-0732">Signal</keyword>
<dbReference type="HAMAP" id="MF_01400">
    <property type="entry name" value="MsrB"/>
    <property type="match status" value="1"/>
</dbReference>
<feature type="chain" id="PRO_5003540806" description="Multifunctional fusion protein" evidence="11">
    <location>
        <begin position="23"/>
        <end position="339"/>
    </location>
</feature>
<evidence type="ECO:0000256" key="7">
    <source>
        <dbReference type="ARBA" id="ARBA00048488"/>
    </source>
</evidence>
<evidence type="ECO:0000256" key="6">
    <source>
        <dbReference type="ARBA" id="ARBA00047806"/>
    </source>
</evidence>
<evidence type="ECO:0000256" key="4">
    <source>
        <dbReference type="ARBA" id="ARBA00023268"/>
    </source>
</evidence>
<comment type="catalytic activity">
    <reaction evidence="8 10">
        <text>[thioredoxin]-disulfide + L-methionine + H2O = L-methionine (S)-S-oxide + [thioredoxin]-dithiol</text>
        <dbReference type="Rhea" id="RHEA:19993"/>
        <dbReference type="Rhea" id="RHEA-COMP:10698"/>
        <dbReference type="Rhea" id="RHEA-COMP:10700"/>
        <dbReference type="ChEBI" id="CHEBI:15377"/>
        <dbReference type="ChEBI" id="CHEBI:29950"/>
        <dbReference type="ChEBI" id="CHEBI:50058"/>
        <dbReference type="ChEBI" id="CHEBI:57844"/>
        <dbReference type="ChEBI" id="CHEBI:58772"/>
        <dbReference type="EC" id="1.8.4.11"/>
    </reaction>
</comment>
<comment type="catalytic activity">
    <reaction evidence="7 9">
        <text>L-methionyl-[protein] + [thioredoxin]-disulfide + H2O = L-methionyl-(R)-S-oxide-[protein] + [thioredoxin]-dithiol</text>
        <dbReference type="Rhea" id="RHEA:24164"/>
        <dbReference type="Rhea" id="RHEA-COMP:10698"/>
        <dbReference type="Rhea" id="RHEA-COMP:10700"/>
        <dbReference type="Rhea" id="RHEA-COMP:12313"/>
        <dbReference type="Rhea" id="RHEA-COMP:12314"/>
        <dbReference type="ChEBI" id="CHEBI:15377"/>
        <dbReference type="ChEBI" id="CHEBI:16044"/>
        <dbReference type="ChEBI" id="CHEBI:29950"/>
        <dbReference type="ChEBI" id="CHEBI:45764"/>
        <dbReference type="ChEBI" id="CHEBI:50058"/>
        <dbReference type="EC" id="1.8.4.12"/>
    </reaction>
</comment>
<comment type="similarity">
    <text evidence="10">Belongs to the MsrA Met sulfoxide reductase family.</text>
</comment>
<evidence type="ECO:0000313" key="14">
    <source>
        <dbReference type="Proteomes" id="UP000003806"/>
    </source>
</evidence>
<evidence type="ECO:0000256" key="11">
    <source>
        <dbReference type="SAM" id="SignalP"/>
    </source>
</evidence>
<sequence length="339" mass="37197">MRGLAKTVLTLAILGGATMANAEVKTIYLAGGCFWGLEAYLSNLPGVVDTEVGYANGLNKAPSYQEVCTGLTGHAETVRARYDDQVIGLERLVSLFLSVIDPTSVNRQGGDVGTQYRTGVYYENEADRPQIQLAFDAAARQLGQPLAVELKPLENFFPAEDYHQDYLKKNPGGYCHIPRSLIEDAAKTVPETRAYVRPSDEELRKKLSPLSAHVMLENGTEAPFDNEYWKTDEPGIYVDAATGEPLFSSRDKFDSGCGWPAFSAPIEGSAVHERVDASHGMIRTEVRSRAGDLHLGHVFEDGPKDKGGLRYCINSAAVRFIPLSKMDEEGYGAWKDKVK</sequence>
<evidence type="ECO:0000256" key="5">
    <source>
        <dbReference type="ARBA" id="ARBA00024679"/>
    </source>
</evidence>
<dbReference type="eggNOG" id="COG0225">
    <property type="taxonomic scope" value="Bacteria"/>
</dbReference>
<evidence type="ECO:0000313" key="13">
    <source>
        <dbReference type="EMBL" id="EHM13899.1"/>
    </source>
</evidence>
<feature type="signal peptide" evidence="11">
    <location>
        <begin position="1"/>
        <end position="22"/>
    </location>
</feature>
<dbReference type="EC" id="1.8.4.12" evidence="9"/>
<dbReference type="InterPro" id="IPR028427">
    <property type="entry name" value="Met_Sox_Rdtase_MsrB"/>
</dbReference>
<dbReference type="NCBIfam" id="TIGR00357">
    <property type="entry name" value="peptide-methionine (R)-S-oxide reductase MsrB"/>
    <property type="match status" value="1"/>
</dbReference>
<dbReference type="GO" id="GO:0005737">
    <property type="term" value="C:cytoplasm"/>
    <property type="evidence" value="ECO:0007669"/>
    <property type="project" value="TreeGrafter"/>
</dbReference>
<evidence type="ECO:0000256" key="1">
    <source>
        <dbReference type="ARBA" id="ARBA00008076"/>
    </source>
</evidence>